<dbReference type="SMART" id="SM00564">
    <property type="entry name" value="PQQ"/>
    <property type="match status" value="7"/>
</dbReference>
<dbReference type="InterPro" id="IPR018391">
    <property type="entry name" value="PQQ_b-propeller_rpt"/>
</dbReference>
<evidence type="ECO:0000256" key="2">
    <source>
        <dbReference type="ARBA" id="ARBA00023136"/>
    </source>
</evidence>
<evidence type="ECO:0000256" key="4">
    <source>
        <dbReference type="HAMAP-Rule" id="MF_00923"/>
    </source>
</evidence>
<dbReference type="InterPro" id="IPR017687">
    <property type="entry name" value="BamB"/>
</dbReference>
<dbReference type="Pfam" id="PF13360">
    <property type="entry name" value="PQQ_2"/>
    <property type="match status" value="1"/>
</dbReference>
<dbReference type="PANTHER" id="PTHR34512:SF30">
    <property type="entry name" value="OUTER MEMBRANE PROTEIN ASSEMBLY FACTOR BAMB"/>
    <property type="match status" value="1"/>
</dbReference>
<evidence type="ECO:0000313" key="7">
    <source>
        <dbReference type="Proteomes" id="UP000738126"/>
    </source>
</evidence>
<dbReference type="PROSITE" id="PS51257">
    <property type="entry name" value="PROKAR_LIPOPROTEIN"/>
    <property type="match status" value="1"/>
</dbReference>
<dbReference type="NCBIfam" id="TIGR03300">
    <property type="entry name" value="assembly_YfgL"/>
    <property type="match status" value="1"/>
</dbReference>
<comment type="similarity">
    <text evidence="4">Belongs to the BamB family.</text>
</comment>
<reference evidence="6 7" key="1">
    <citation type="journal article" date="2020" name="Microorganisms">
        <title>Osmotic Adaptation and Compatible Solute Biosynthesis of Phototrophic Bacteria as Revealed from Genome Analyses.</title>
        <authorList>
            <person name="Imhoff J.F."/>
            <person name="Rahn T."/>
            <person name="Kunzel S."/>
            <person name="Keller A."/>
            <person name="Neulinger S.C."/>
        </authorList>
    </citation>
    <scope>NUCLEOTIDE SEQUENCE [LARGE SCALE GENOMIC DNA]</scope>
    <source>
        <strain evidence="6 7">DSM 15116</strain>
    </source>
</reference>
<evidence type="ECO:0000313" key="6">
    <source>
        <dbReference type="EMBL" id="MBK1727297.1"/>
    </source>
</evidence>
<evidence type="ECO:0000256" key="3">
    <source>
        <dbReference type="ARBA" id="ARBA00023237"/>
    </source>
</evidence>
<proteinExistence type="inferred from homology"/>
<dbReference type="Gene3D" id="2.130.10.10">
    <property type="entry name" value="YVTN repeat-like/Quinoprotein amine dehydrogenase"/>
    <property type="match status" value="1"/>
</dbReference>
<keyword evidence="7" id="KW-1185">Reference proteome</keyword>
<accession>A0ABS1E879</accession>
<comment type="caution">
    <text evidence="6">The sequence shown here is derived from an EMBL/GenBank/DDBJ whole genome shotgun (WGS) entry which is preliminary data.</text>
</comment>
<feature type="domain" description="Pyrrolo-quinoline quinone repeat" evidence="5">
    <location>
        <begin position="73"/>
        <end position="304"/>
    </location>
</feature>
<organism evidence="6 7">
    <name type="scientific">Halorhodospira neutriphila</name>
    <dbReference type="NCBI Taxonomy" id="168379"/>
    <lineage>
        <taxon>Bacteria</taxon>
        <taxon>Pseudomonadati</taxon>
        <taxon>Pseudomonadota</taxon>
        <taxon>Gammaproteobacteria</taxon>
        <taxon>Chromatiales</taxon>
        <taxon>Ectothiorhodospiraceae</taxon>
        <taxon>Halorhodospira</taxon>
    </lineage>
</organism>
<dbReference type="InterPro" id="IPR002372">
    <property type="entry name" value="PQQ_rpt_dom"/>
</dbReference>
<dbReference type="Proteomes" id="UP000738126">
    <property type="component" value="Unassembled WGS sequence"/>
</dbReference>
<keyword evidence="1 4" id="KW-0732">Signal</keyword>
<comment type="subunit">
    <text evidence="4">Part of the Bam complex.</text>
</comment>
<protein>
    <recommendedName>
        <fullName evidence="4">Outer membrane protein assembly factor BamB</fullName>
    </recommendedName>
</protein>
<dbReference type="RefSeq" id="WP_200260292.1">
    <property type="nucleotide sequence ID" value="NZ_NRSH01000125.1"/>
</dbReference>
<dbReference type="SUPFAM" id="SSF50998">
    <property type="entry name" value="Quinoprotein alcohol dehydrogenase-like"/>
    <property type="match status" value="1"/>
</dbReference>
<dbReference type="InterPro" id="IPR015943">
    <property type="entry name" value="WD40/YVTN_repeat-like_dom_sf"/>
</dbReference>
<dbReference type="InterPro" id="IPR011047">
    <property type="entry name" value="Quinoprotein_ADH-like_sf"/>
</dbReference>
<evidence type="ECO:0000259" key="5">
    <source>
        <dbReference type="Pfam" id="PF13360"/>
    </source>
</evidence>
<keyword evidence="4" id="KW-0564">Palmitate</keyword>
<name>A0ABS1E879_9GAMM</name>
<keyword evidence="3 4" id="KW-0998">Cell outer membrane</keyword>
<keyword evidence="2 4" id="KW-0472">Membrane</keyword>
<gene>
    <name evidence="4 6" type="primary">bamB</name>
    <name evidence="6" type="ORF">CKO13_09765</name>
</gene>
<comment type="subcellular location">
    <subcellularLocation>
        <location evidence="4">Cell outer membrane</location>
        <topology evidence="4">Lipid-anchor</topology>
    </subcellularLocation>
</comment>
<dbReference type="EMBL" id="NRSH01000125">
    <property type="protein sequence ID" value="MBK1727297.1"/>
    <property type="molecule type" value="Genomic_DNA"/>
</dbReference>
<keyword evidence="4" id="KW-0449">Lipoprotein</keyword>
<evidence type="ECO:0000256" key="1">
    <source>
        <dbReference type="ARBA" id="ARBA00022729"/>
    </source>
</evidence>
<sequence length="379" mass="41075">MAGWRAISAIALAAVAAAACSLQEPLPQPRPAGEDALTVRLEASSWPLGHLESPAFDLAPVYADGRLYLADARGHVRALSAEDREPIWQRRLARPLSAGPAVAGERLIVADREGRVYALDRASGERRWQASVSSEVLAQPRYTRGVVVVRSADGRVFGLDAETGERQWLFDRTIPALTLRRNSAPAVAGSSVVVGLQSGRLVALDARDGSVRWEYTVTEPSGRTELERMADIAADPVIDRGAAYAVTYQGAIAAVRMATGRELWRRAVSSHRGLASHGAEVYLAADDGRVWAFDRRNGATAWRQDRLEGLTLTEPVVAGDYLVLGDEAGYVNWLRLRDGKLVARTQVSSAPVQHPPLATPEGVVYVLDIRGRLTALRPR</sequence>
<dbReference type="PANTHER" id="PTHR34512">
    <property type="entry name" value="CELL SURFACE PROTEIN"/>
    <property type="match status" value="1"/>
</dbReference>
<comment type="function">
    <text evidence="4">Part of the outer membrane protein assembly complex, which is involved in assembly and insertion of beta-barrel proteins into the outer membrane.</text>
</comment>
<dbReference type="HAMAP" id="MF_00923">
    <property type="entry name" value="OM_assembly_BamB"/>
    <property type="match status" value="1"/>
</dbReference>